<keyword evidence="4 6" id="KW-0326">Glycosidase</keyword>
<dbReference type="Pfam" id="PF07748">
    <property type="entry name" value="Glyco_hydro_38C"/>
    <property type="match status" value="1"/>
</dbReference>
<evidence type="ECO:0000256" key="4">
    <source>
        <dbReference type="ARBA" id="ARBA00023295"/>
    </source>
</evidence>
<keyword evidence="7" id="KW-1185">Reference proteome</keyword>
<dbReference type="STRING" id="1918946.VPAL9027_01381"/>
<gene>
    <name evidence="6" type="primary">mngB</name>
    <name evidence="6" type="ORF">VPAL9027_01381</name>
</gene>
<keyword evidence="2" id="KW-0479">Metal-binding</keyword>
<accession>A0A1R4B3D2</accession>
<name>A0A1R4B3D2_9VIBR</name>
<dbReference type="Pfam" id="PF01074">
    <property type="entry name" value="Glyco_hydro_38N"/>
    <property type="match status" value="1"/>
</dbReference>
<dbReference type="GO" id="GO:0009313">
    <property type="term" value="P:oligosaccharide catabolic process"/>
    <property type="evidence" value="ECO:0007669"/>
    <property type="project" value="TreeGrafter"/>
</dbReference>
<dbReference type="SUPFAM" id="SSF88688">
    <property type="entry name" value="Families 57/38 glycoside transferase middle domain"/>
    <property type="match status" value="1"/>
</dbReference>
<dbReference type="InterPro" id="IPR015341">
    <property type="entry name" value="Glyco_hydro_38_cen"/>
</dbReference>
<dbReference type="InterPro" id="IPR027291">
    <property type="entry name" value="Glyco_hydro_38_N_sf"/>
</dbReference>
<dbReference type="OrthoDB" id="9764050at2"/>
<dbReference type="AlphaFoldDB" id="A0A1R4B3D2"/>
<reference evidence="6 7" key="1">
    <citation type="submission" date="2017-02" db="EMBL/GenBank/DDBJ databases">
        <authorList>
            <person name="Peterson S.W."/>
        </authorList>
    </citation>
    <scope>NUCLEOTIDE SEQUENCE [LARGE SCALE GENOMIC DNA]</scope>
    <source>
        <strain evidence="6 7">CECT 9027</strain>
    </source>
</reference>
<dbReference type="RefSeq" id="WP_077313504.1">
    <property type="nucleotide sequence ID" value="NZ_AP024887.1"/>
</dbReference>
<dbReference type="Pfam" id="PF17677">
    <property type="entry name" value="Glyco_hydro38C2"/>
    <property type="match status" value="1"/>
</dbReference>
<organism evidence="6 7">
    <name type="scientific">Vibrio palustris</name>
    <dbReference type="NCBI Taxonomy" id="1918946"/>
    <lineage>
        <taxon>Bacteria</taxon>
        <taxon>Pseudomonadati</taxon>
        <taxon>Pseudomonadota</taxon>
        <taxon>Gammaproteobacteria</taxon>
        <taxon>Vibrionales</taxon>
        <taxon>Vibrionaceae</taxon>
        <taxon>Vibrio</taxon>
    </lineage>
</organism>
<dbReference type="SUPFAM" id="SSF74650">
    <property type="entry name" value="Galactose mutarotase-like"/>
    <property type="match status" value="1"/>
</dbReference>
<evidence type="ECO:0000313" key="7">
    <source>
        <dbReference type="Proteomes" id="UP000189475"/>
    </source>
</evidence>
<keyword evidence="3 6" id="KW-0378">Hydrolase</keyword>
<evidence type="ECO:0000256" key="1">
    <source>
        <dbReference type="ARBA" id="ARBA00009792"/>
    </source>
</evidence>
<dbReference type="Pfam" id="PF09261">
    <property type="entry name" value="Alpha-mann_mid"/>
    <property type="match status" value="1"/>
</dbReference>
<proteinExistence type="inferred from homology"/>
<feature type="domain" description="Glycoside hydrolase family 38 central" evidence="5">
    <location>
        <begin position="272"/>
        <end position="350"/>
    </location>
</feature>
<dbReference type="PANTHER" id="PTHR46017">
    <property type="entry name" value="ALPHA-MANNOSIDASE 2C1"/>
    <property type="match status" value="1"/>
</dbReference>
<evidence type="ECO:0000256" key="3">
    <source>
        <dbReference type="ARBA" id="ARBA00022801"/>
    </source>
</evidence>
<dbReference type="GO" id="GO:0006013">
    <property type="term" value="P:mannose metabolic process"/>
    <property type="evidence" value="ECO:0007669"/>
    <property type="project" value="InterPro"/>
</dbReference>
<protein>
    <submittedName>
        <fullName evidence="6">Mannosylglycerate hydrolase</fullName>
        <ecNumber evidence="6">3.2.1.170</ecNumber>
    </submittedName>
</protein>
<dbReference type="InterPro" id="IPR041147">
    <property type="entry name" value="GH38_C"/>
</dbReference>
<evidence type="ECO:0000259" key="5">
    <source>
        <dbReference type="SMART" id="SM00872"/>
    </source>
</evidence>
<dbReference type="Gene3D" id="2.60.40.2220">
    <property type="match status" value="1"/>
</dbReference>
<dbReference type="InterPro" id="IPR000602">
    <property type="entry name" value="Glyco_hydro_38_N"/>
</dbReference>
<dbReference type="InterPro" id="IPR037094">
    <property type="entry name" value="Glyco_hydro_38_cen_sf"/>
</dbReference>
<dbReference type="EC" id="3.2.1.170" evidence="6"/>
<dbReference type="InterPro" id="IPR028995">
    <property type="entry name" value="Glyco_hydro_57/38_cen_sf"/>
</dbReference>
<dbReference type="GO" id="GO:0102546">
    <property type="term" value="F:mannosylglycerate hydrolase activity"/>
    <property type="evidence" value="ECO:0007669"/>
    <property type="project" value="UniProtKB-EC"/>
</dbReference>
<dbReference type="SMART" id="SM00872">
    <property type="entry name" value="Alpha-mann_mid"/>
    <property type="match status" value="1"/>
</dbReference>
<dbReference type="GO" id="GO:0004559">
    <property type="term" value="F:alpha-mannosidase activity"/>
    <property type="evidence" value="ECO:0007669"/>
    <property type="project" value="InterPro"/>
</dbReference>
<sequence>MKAKIVHLIPHTHWDYEWYFTHPESSVQLTYHMDDVFQALDQQQIQQYLLDGQTSIVEDYLQLAPENENRLRKLVTNGQIKIGPWYTQTDQLIISGESIVRNLLIGSNIADSLGASWDIGYVPDAFGQSIDMPKIYNGFGINHSVFWRGLSSDTCESREFVWTSEDGSKVNCYQIRNGYYLAEPQISGMDPDELVAQISEGTTADVIPFPYGADQIKVDFDVKSKIESYNSTTVVGHEFIESNYNSLFESLDNTFENAFVYQGEMIDAQYSKIHRSIYSTRYDHKQLNDRVETRLSYVLEPIMAIADYQNIPYKRDLLSHIWKTLLRCHAHDSAGGCNSDRTNRHIKQRLITVDEMSAANSDYLVRKLSESVLTYNERNLLLINTLPYVRSERVVLELDTLTSEFSIFDDAGVPLSFNVLNSEKIYHGSIRRTVEEQLEELYHYHHKIELEASLPSLGYRSFDIQEHSTSTGRASTNFKSEDRFINNERYLLLIDNGELVLKDTTSKKQAKQFIYIRDVGDDGDNYDYSPPIHDWELHFNFLNSVINTTKTSLSQSMLIQGSWLLPKDLEEREKHTTSAQVDFTLELTLSNGSSPLEIKLSVNNTAKDHRMQIVVDSDIESTESIADTPFGVVHRPNRHPKWQTWRAEKWKEEPTSIYPMIHYASIYDDYHCLTLFSNGIKEYEVINESNCATTSKIALTLFRSVGWLGKPDLARRPGIASGQQFKYIPTPDSQLLEPLTFDIAISLDEQYSAAQNMRLWKQFAVPVQSYQQQEINRFTNTMKYFGINPVTCDSNPTISLLTIDAPRLVYSALKHAQQSEDLIVRIFNPSSETVETAGHIDFSIPVEQIYLVGLSEKISEEITIDNGRLELGDFKPKQIKTFLVQRREL</sequence>
<dbReference type="PANTHER" id="PTHR46017:SF2">
    <property type="entry name" value="MANNOSYLGLYCERATE HYDROLASE"/>
    <property type="match status" value="1"/>
</dbReference>
<dbReference type="InterPro" id="IPR011330">
    <property type="entry name" value="Glyco_hydro/deAcase_b/a-brl"/>
</dbReference>
<dbReference type="SUPFAM" id="SSF88713">
    <property type="entry name" value="Glycoside hydrolase/deacetylase"/>
    <property type="match status" value="1"/>
</dbReference>
<dbReference type="Gene3D" id="2.70.98.30">
    <property type="entry name" value="Golgi alpha-mannosidase II, domain 4"/>
    <property type="match status" value="1"/>
</dbReference>
<dbReference type="Gene3D" id="1.20.1270.50">
    <property type="entry name" value="Glycoside hydrolase family 38, central domain"/>
    <property type="match status" value="1"/>
</dbReference>
<comment type="similarity">
    <text evidence="1">Belongs to the glycosyl hydrolase 38 family.</text>
</comment>
<dbReference type="Proteomes" id="UP000189475">
    <property type="component" value="Unassembled WGS sequence"/>
</dbReference>
<dbReference type="GO" id="GO:0046872">
    <property type="term" value="F:metal ion binding"/>
    <property type="evidence" value="ECO:0007669"/>
    <property type="project" value="UniProtKB-KW"/>
</dbReference>
<dbReference type="InterPro" id="IPR011013">
    <property type="entry name" value="Gal_mutarotase_sf_dom"/>
</dbReference>
<dbReference type="EMBL" id="FUFT01000002">
    <property type="protein sequence ID" value="SJL83415.1"/>
    <property type="molecule type" value="Genomic_DNA"/>
</dbReference>
<evidence type="ECO:0000313" key="6">
    <source>
        <dbReference type="EMBL" id="SJL83415.1"/>
    </source>
</evidence>
<dbReference type="InterPro" id="IPR011682">
    <property type="entry name" value="Glyco_hydro_38_C"/>
</dbReference>
<dbReference type="Gene3D" id="3.20.110.10">
    <property type="entry name" value="Glycoside hydrolase 38, N terminal domain"/>
    <property type="match status" value="1"/>
</dbReference>
<evidence type="ECO:0000256" key="2">
    <source>
        <dbReference type="ARBA" id="ARBA00022723"/>
    </source>
</evidence>
<dbReference type="GO" id="GO:0030246">
    <property type="term" value="F:carbohydrate binding"/>
    <property type="evidence" value="ECO:0007669"/>
    <property type="project" value="InterPro"/>
</dbReference>